<comment type="caution">
    <text evidence="1">The sequence shown here is derived from an EMBL/GenBank/DDBJ whole genome shotgun (WGS) entry which is preliminary data.</text>
</comment>
<sequence>MLRQLIKIMRRGDMIIVILLFLLSFLPLAIFTYVQASVSDDATKIAVVKMDNEIIETITLTGNRGTQSFEIVADDGDINTVEIIDEKIRIRSATCPDQVCILTSFIENPGETIVCIPHKVVIEIQAENHHEELLISS</sequence>
<gene>
    <name evidence="1" type="ORF">DFR57_10583</name>
</gene>
<accession>A0A368XUZ9</accession>
<dbReference type="AlphaFoldDB" id="A0A368XUZ9"/>
<reference evidence="1 2" key="1">
    <citation type="submission" date="2018-07" db="EMBL/GenBank/DDBJ databases">
        <title>Genomic Encyclopedia of Type Strains, Phase IV (KMG-IV): sequencing the most valuable type-strain genomes for metagenomic binning, comparative biology and taxonomic classification.</title>
        <authorList>
            <person name="Goeker M."/>
        </authorList>
    </citation>
    <scope>NUCLEOTIDE SEQUENCE [LARGE SCALE GENOMIC DNA]</scope>
    <source>
        <strain evidence="1 2">DSM 27696</strain>
    </source>
</reference>
<dbReference type="InterPro" id="IPR038690">
    <property type="entry name" value="NusG_2_sf"/>
</dbReference>
<proteinExistence type="predicted"/>
<dbReference type="Gene3D" id="2.60.320.10">
    <property type="entry name" value="N-utilization substance G protein NusG, insert domain"/>
    <property type="match status" value="1"/>
</dbReference>
<evidence type="ECO:0000313" key="2">
    <source>
        <dbReference type="Proteomes" id="UP000252585"/>
    </source>
</evidence>
<protein>
    <submittedName>
        <fullName evidence="1">Uncharacterized protein</fullName>
    </submittedName>
</protein>
<dbReference type="Pfam" id="PF07009">
    <property type="entry name" value="NusG_II"/>
    <property type="match status" value="1"/>
</dbReference>
<keyword evidence="2" id="KW-1185">Reference proteome</keyword>
<dbReference type="CDD" id="cd09911">
    <property type="entry name" value="Lin0431_like"/>
    <property type="match status" value="1"/>
</dbReference>
<dbReference type="OrthoDB" id="47603at2"/>
<dbReference type="EMBL" id="QPJJ01000005">
    <property type="protein sequence ID" value="RCW71900.1"/>
    <property type="molecule type" value="Genomic_DNA"/>
</dbReference>
<evidence type="ECO:0000313" key="1">
    <source>
        <dbReference type="EMBL" id="RCW71900.1"/>
    </source>
</evidence>
<organism evidence="1 2">
    <name type="scientific">Saliterribacillus persicus</name>
    <dbReference type="NCBI Taxonomy" id="930114"/>
    <lineage>
        <taxon>Bacteria</taxon>
        <taxon>Bacillati</taxon>
        <taxon>Bacillota</taxon>
        <taxon>Bacilli</taxon>
        <taxon>Bacillales</taxon>
        <taxon>Bacillaceae</taxon>
        <taxon>Saliterribacillus</taxon>
    </lineage>
</organism>
<dbReference type="Proteomes" id="UP000252585">
    <property type="component" value="Unassembled WGS sequence"/>
</dbReference>
<name>A0A368XUZ9_9BACI</name>
<dbReference type="RefSeq" id="WP_114352462.1">
    <property type="nucleotide sequence ID" value="NZ_QPJJ01000005.1"/>
</dbReference>